<dbReference type="PROSITE" id="PS51257">
    <property type="entry name" value="PROKAR_LIPOPROTEIN"/>
    <property type="match status" value="1"/>
</dbReference>
<dbReference type="EMBL" id="CP030041">
    <property type="protein sequence ID" value="AWW29201.1"/>
    <property type="molecule type" value="Genomic_DNA"/>
</dbReference>
<evidence type="ECO:0000313" key="3">
    <source>
        <dbReference type="EMBL" id="AWW29201.1"/>
    </source>
</evidence>
<dbReference type="InterPro" id="IPR011990">
    <property type="entry name" value="TPR-like_helical_dom_sf"/>
</dbReference>
<dbReference type="RefSeq" id="WP_112782617.1">
    <property type="nucleotide sequence ID" value="NZ_CP030041.1"/>
</dbReference>
<sequence length="534" mass="58063">MKRYISFMLVGLFVAFAGCDSDFEEINTDPNRADGDLFEPNLILPTVSYNYGNMVTGYTGSILFQSMWVQVLASTSTRGANYYSNADKYVISGSTNNYIQGVWNQGYQAASRINQMQQLAMEKGYTNLNAVGDIMKVLTLSFVADIYGDIPYTEALQGQEGLTQPKYDQQSVLYMSMLADLENAINTLGTGTDEITNDVIYGGDIAQWKKFGYSLMLKMAMRMVEVDPASAQSYVEKAVAGGVFASDADEALMFSDQNNGYANSSANALNVQDDIYEVRWSKTMIDFLQATDDPRLPVIAEVPPAGLAANKNGNVVGNNDPAVQIGMPNGYDLKGQTTDIGKEPNYPGSTGEGDDMAPIGNYSRPTGIYRDRDAPIFFLTYAEVQLLLAEAAVRGYNVPGTAAEHYEAGVLGAMTTIGKFGGGTVSSADANAYVAAHPLDMSSPQTAMEMINEQIWATTGLLANFVESWNNWKRSGYPVLTPVNYTGNFSNGEIPRRQVYPSSEGTTNSQNLSDAISNMGGDTWTTTIWWDPGN</sequence>
<dbReference type="OrthoDB" id="973072at2"/>
<dbReference type="Pfam" id="PF12771">
    <property type="entry name" value="SusD-like_2"/>
    <property type="match status" value="1"/>
</dbReference>
<evidence type="ECO:0000313" key="4">
    <source>
        <dbReference type="Proteomes" id="UP000248688"/>
    </source>
</evidence>
<dbReference type="Gene3D" id="1.25.40.390">
    <property type="match status" value="1"/>
</dbReference>
<feature type="signal peptide" evidence="2">
    <location>
        <begin position="1"/>
        <end position="17"/>
    </location>
</feature>
<feature type="region of interest" description="Disordered" evidence="1">
    <location>
        <begin position="496"/>
        <end position="519"/>
    </location>
</feature>
<dbReference type="KEGG" id="est:DN752_03060"/>
<dbReference type="AlphaFoldDB" id="A0A2Z4IDR6"/>
<keyword evidence="4" id="KW-1185">Reference proteome</keyword>
<evidence type="ECO:0000256" key="1">
    <source>
        <dbReference type="SAM" id="MobiDB-lite"/>
    </source>
</evidence>
<feature type="chain" id="PRO_5016304018" evidence="2">
    <location>
        <begin position="18"/>
        <end position="534"/>
    </location>
</feature>
<protein>
    <submittedName>
        <fullName evidence="3">SusD/RagB family nutrient-binding outer membrane lipoprotein</fullName>
    </submittedName>
</protein>
<evidence type="ECO:0000256" key="2">
    <source>
        <dbReference type="SAM" id="SignalP"/>
    </source>
</evidence>
<proteinExistence type="predicted"/>
<reference evidence="3 4" key="1">
    <citation type="submission" date="2018-06" db="EMBL/GenBank/DDBJ databases">
        <title>Echinicola strongylocentroti sp. nov., isolated from a sea urchin Strongylocentrotus intermedius.</title>
        <authorList>
            <person name="Bae S.S."/>
        </authorList>
    </citation>
    <scope>NUCLEOTIDE SEQUENCE [LARGE SCALE GENOMIC DNA]</scope>
    <source>
        <strain evidence="3 4">MEBiC08714</strain>
    </source>
</reference>
<gene>
    <name evidence="3" type="ORF">DN752_03060</name>
</gene>
<feature type="compositionally biased region" description="Polar residues" evidence="1">
    <location>
        <begin position="500"/>
        <end position="516"/>
    </location>
</feature>
<dbReference type="Proteomes" id="UP000248688">
    <property type="component" value="Chromosome"/>
</dbReference>
<keyword evidence="3" id="KW-0449">Lipoprotein</keyword>
<organism evidence="3 4">
    <name type="scientific">Echinicola strongylocentroti</name>
    <dbReference type="NCBI Taxonomy" id="1795355"/>
    <lineage>
        <taxon>Bacteria</taxon>
        <taxon>Pseudomonadati</taxon>
        <taxon>Bacteroidota</taxon>
        <taxon>Cytophagia</taxon>
        <taxon>Cytophagales</taxon>
        <taxon>Cyclobacteriaceae</taxon>
        <taxon>Echinicola</taxon>
    </lineage>
</organism>
<keyword evidence="2" id="KW-0732">Signal</keyword>
<dbReference type="SUPFAM" id="SSF48452">
    <property type="entry name" value="TPR-like"/>
    <property type="match status" value="1"/>
</dbReference>
<name>A0A2Z4IDR6_9BACT</name>
<dbReference type="InterPro" id="IPR041662">
    <property type="entry name" value="SusD-like_2"/>
</dbReference>
<accession>A0A2Z4IDR6</accession>